<organism evidence="1 2">
    <name type="scientific">Natrinema salsiterrestre</name>
    <dbReference type="NCBI Taxonomy" id="2950540"/>
    <lineage>
        <taxon>Archaea</taxon>
        <taxon>Methanobacteriati</taxon>
        <taxon>Methanobacteriota</taxon>
        <taxon>Stenosarchaea group</taxon>
        <taxon>Halobacteria</taxon>
        <taxon>Halobacteriales</taxon>
        <taxon>Natrialbaceae</taxon>
        <taxon>Natrinema</taxon>
    </lineage>
</organism>
<comment type="caution">
    <text evidence="1">The sequence shown here is derived from an EMBL/GenBank/DDBJ whole genome shotgun (WGS) entry which is preliminary data.</text>
</comment>
<accession>A0A9Q4Q1M0</accession>
<evidence type="ECO:0000313" key="1">
    <source>
        <dbReference type="EMBL" id="MDF9744438.1"/>
    </source>
</evidence>
<reference evidence="1" key="1">
    <citation type="submission" date="2022-06" db="EMBL/GenBank/DDBJ databases">
        <title>Natrinema sp. a new haloarchaeum isolate from saline soil.</title>
        <authorList>
            <person name="Strakova D."/>
            <person name="Galisteo C."/>
            <person name="Sanchez-Porro C."/>
            <person name="Ventosa A."/>
        </authorList>
    </citation>
    <scope>NUCLEOTIDE SEQUENCE</scope>
    <source>
        <strain evidence="1">S1CR25-10</strain>
    </source>
</reference>
<gene>
    <name evidence="1" type="ORF">NDI89_02460</name>
</gene>
<dbReference type="AlphaFoldDB" id="A0A9Q4Q1M0"/>
<evidence type="ECO:0000313" key="2">
    <source>
        <dbReference type="Proteomes" id="UP001154061"/>
    </source>
</evidence>
<keyword evidence="2" id="KW-1185">Reference proteome</keyword>
<dbReference type="RefSeq" id="WP_277519932.1">
    <property type="nucleotide sequence ID" value="NZ_JAMQOT010000001.1"/>
</dbReference>
<proteinExistence type="predicted"/>
<name>A0A9Q4Q1M0_9EURY</name>
<sequence>MTGPRVTESKRCPDCGAVLPLCDPIVGWWLCDDCELGVDENGERVTDR</sequence>
<dbReference type="EMBL" id="JAMQOT010000001">
    <property type="protein sequence ID" value="MDF9744438.1"/>
    <property type="molecule type" value="Genomic_DNA"/>
</dbReference>
<dbReference type="Proteomes" id="UP001154061">
    <property type="component" value="Unassembled WGS sequence"/>
</dbReference>
<protein>
    <submittedName>
        <fullName evidence="1">Uncharacterized protein</fullName>
    </submittedName>
</protein>